<dbReference type="CDD" id="cd06171">
    <property type="entry name" value="Sigma70_r4"/>
    <property type="match status" value="1"/>
</dbReference>
<dbReference type="InterPro" id="IPR039425">
    <property type="entry name" value="RNA_pol_sigma-70-like"/>
</dbReference>
<evidence type="ECO:0000256" key="3">
    <source>
        <dbReference type="ARBA" id="ARBA00023125"/>
    </source>
</evidence>
<dbReference type="GO" id="GO:0016987">
    <property type="term" value="F:sigma factor activity"/>
    <property type="evidence" value="ECO:0007669"/>
    <property type="project" value="UniProtKB-KW"/>
</dbReference>
<evidence type="ECO:0000256" key="1">
    <source>
        <dbReference type="ARBA" id="ARBA00023015"/>
    </source>
</evidence>
<dbReference type="Pfam" id="PF08281">
    <property type="entry name" value="Sigma70_r4_2"/>
    <property type="match status" value="1"/>
</dbReference>
<dbReference type="SUPFAM" id="SSF88659">
    <property type="entry name" value="Sigma3 and sigma4 domains of RNA polymerase sigma factors"/>
    <property type="match status" value="1"/>
</dbReference>
<accession>A0A2V3XUK4</accession>
<sequence>MNNERFEWQTRCEFNAYCKHTLRNELINACKESKRRQQREVIFSDLAPHEERQLFTVDKYFANEEKDDAFRVGDLKITAKLLAEALRTLPDEKRKAVLLYYFVNKSDVEIAEELGIPRSTVQYRRTSSFEQLKRYLEERADEWDEW</sequence>
<evidence type="ECO:0000313" key="7">
    <source>
        <dbReference type="Proteomes" id="UP000248057"/>
    </source>
</evidence>
<proteinExistence type="predicted"/>
<organism evidence="6 7">
    <name type="scientific">Hungatella effluvii</name>
    <dbReference type="NCBI Taxonomy" id="1096246"/>
    <lineage>
        <taxon>Bacteria</taxon>
        <taxon>Bacillati</taxon>
        <taxon>Bacillota</taxon>
        <taxon>Clostridia</taxon>
        <taxon>Lachnospirales</taxon>
        <taxon>Lachnospiraceae</taxon>
        <taxon>Hungatella</taxon>
    </lineage>
</organism>
<protein>
    <submittedName>
        <fullName evidence="6">RNA polymerase sigma factor (Sigma-70 family)</fullName>
    </submittedName>
</protein>
<dbReference type="PANTHER" id="PTHR43133:SF8">
    <property type="entry name" value="RNA POLYMERASE SIGMA FACTOR HI_1459-RELATED"/>
    <property type="match status" value="1"/>
</dbReference>
<dbReference type="PANTHER" id="PTHR43133">
    <property type="entry name" value="RNA POLYMERASE ECF-TYPE SIGMA FACTO"/>
    <property type="match status" value="1"/>
</dbReference>
<comment type="caution">
    <text evidence="6">The sequence shown here is derived from an EMBL/GenBank/DDBJ whole genome shotgun (WGS) entry which is preliminary data.</text>
</comment>
<gene>
    <name evidence="6" type="ORF">DFR60_12659</name>
</gene>
<evidence type="ECO:0000259" key="5">
    <source>
        <dbReference type="Pfam" id="PF08281"/>
    </source>
</evidence>
<dbReference type="GeneID" id="86064848"/>
<dbReference type="EMBL" id="QJKD01000026">
    <property type="protein sequence ID" value="PXX44572.1"/>
    <property type="molecule type" value="Genomic_DNA"/>
</dbReference>
<evidence type="ECO:0000313" key="6">
    <source>
        <dbReference type="EMBL" id="PXX44572.1"/>
    </source>
</evidence>
<keyword evidence="3" id="KW-0238">DNA-binding</keyword>
<dbReference type="InterPro" id="IPR013324">
    <property type="entry name" value="RNA_pol_sigma_r3/r4-like"/>
</dbReference>
<dbReference type="NCBIfam" id="TIGR02937">
    <property type="entry name" value="sigma70-ECF"/>
    <property type="match status" value="1"/>
</dbReference>
<dbReference type="AlphaFoldDB" id="A0A2V3XUK4"/>
<keyword evidence="7" id="KW-1185">Reference proteome</keyword>
<reference evidence="6 7" key="1">
    <citation type="submission" date="2018-05" db="EMBL/GenBank/DDBJ databases">
        <title>Genomic Encyclopedia of Type Strains, Phase IV (KMG-IV): sequencing the most valuable type-strain genomes for metagenomic binning, comparative biology and taxonomic classification.</title>
        <authorList>
            <person name="Goeker M."/>
        </authorList>
    </citation>
    <scope>NUCLEOTIDE SEQUENCE [LARGE SCALE GENOMIC DNA]</scope>
    <source>
        <strain evidence="6 7">DSM 24995</strain>
    </source>
</reference>
<evidence type="ECO:0000256" key="4">
    <source>
        <dbReference type="ARBA" id="ARBA00023163"/>
    </source>
</evidence>
<keyword evidence="4" id="KW-0804">Transcription</keyword>
<feature type="domain" description="RNA polymerase sigma factor 70 region 4 type 2" evidence="5">
    <location>
        <begin position="81"/>
        <end position="124"/>
    </location>
</feature>
<keyword evidence="2" id="KW-0731">Sigma factor</keyword>
<dbReference type="GO" id="GO:0006352">
    <property type="term" value="P:DNA-templated transcription initiation"/>
    <property type="evidence" value="ECO:0007669"/>
    <property type="project" value="InterPro"/>
</dbReference>
<evidence type="ECO:0000256" key="2">
    <source>
        <dbReference type="ARBA" id="ARBA00023082"/>
    </source>
</evidence>
<dbReference type="InterPro" id="IPR036388">
    <property type="entry name" value="WH-like_DNA-bd_sf"/>
</dbReference>
<keyword evidence="1" id="KW-0805">Transcription regulation</keyword>
<name>A0A2V3XUK4_9FIRM</name>
<dbReference type="Proteomes" id="UP000248057">
    <property type="component" value="Unassembled WGS sequence"/>
</dbReference>
<dbReference type="RefSeq" id="WP_110326393.1">
    <property type="nucleotide sequence ID" value="NZ_QJKD01000026.1"/>
</dbReference>
<dbReference type="InterPro" id="IPR014284">
    <property type="entry name" value="RNA_pol_sigma-70_dom"/>
</dbReference>
<dbReference type="GO" id="GO:0003677">
    <property type="term" value="F:DNA binding"/>
    <property type="evidence" value="ECO:0007669"/>
    <property type="project" value="UniProtKB-KW"/>
</dbReference>
<dbReference type="Gene3D" id="1.10.10.10">
    <property type="entry name" value="Winged helix-like DNA-binding domain superfamily/Winged helix DNA-binding domain"/>
    <property type="match status" value="1"/>
</dbReference>
<dbReference type="InterPro" id="IPR013249">
    <property type="entry name" value="RNA_pol_sigma70_r4_t2"/>
</dbReference>